<reference evidence="1 2" key="1">
    <citation type="submission" date="2015-08" db="EMBL/GenBank/DDBJ databases">
        <title>Complete genome sequence of Rufibacter tibetensis strain 1351t, a radiation-resistant bacterium from tibet plateau.</title>
        <authorList>
            <person name="Dai J."/>
        </authorList>
    </citation>
    <scope>NUCLEOTIDE SEQUENCE [LARGE SCALE GENOMIC DNA]</scope>
    <source>
        <strain evidence="1 2">1351</strain>
    </source>
</reference>
<dbReference type="EMBL" id="CP012643">
    <property type="protein sequence ID" value="ALI97671.1"/>
    <property type="molecule type" value="Genomic_DNA"/>
</dbReference>
<dbReference type="AlphaFoldDB" id="A0A0P0C8L2"/>
<dbReference type="STRING" id="512763.DC20_00015"/>
<name>A0A0P0C8L2_9BACT</name>
<dbReference type="PATRIC" id="fig|512763.3.peg.3"/>
<dbReference type="RefSeq" id="WP_062541951.1">
    <property type="nucleotide sequence ID" value="NZ_CP012643.1"/>
</dbReference>
<protein>
    <submittedName>
        <fullName evidence="1">Uncharacterized protein</fullName>
    </submittedName>
</protein>
<evidence type="ECO:0000313" key="1">
    <source>
        <dbReference type="EMBL" id="ALI97671.1"/>
    </source>
</evidence>
<proteinExistence type="predicted"/>
<keyword evidence="2" id="KW-1185">Reference proteome</keyword>
<accession>A0A0P0C8L2</accession>
<dbReference type="Proteomes" id="UP000061382">
    <property type="component" value="Chromosome"/>
</dbReference>
<organism evidence="1 2">
    <name type="scientific">Rufibacter tibetensis</name>
    <dbReference type="NCBI Taxonomy" id="512763"/>
    <lineage>
        <taxon>Bacteria</taxon>
        <taxon>Pseudomonadati</taxon>
        <taxon>Bacteroidota</taxon>
        <taxon>Cytophagia</taxon>
        <taxon>Cytophagales</taxon>
        <taxon>Hymenobacteraceae</taxon>
        <taxon>Rufibacter</taxon>
    </lineage>
</organism>
<dbReference type="OrthoDB" id="1524666at2"/>
<evidence type="ECO:0000313" key="2">
    <source>
        <dbReference type="Proteomes" id="UP000061382"/>
    </source>
</evidence>
<dbReference type="KEGG" id="rti:DC20_00015"/>
<gene>
    <name evidence="1" type="ORF">DC20_00015</name>
</gene>
<sequence length="92" mass="10638">MQLKYTRPFLNRLEDIFAESEYMLRYEKGTFKSGFCLLKDTKVAVVNKYFPLEGKINCLVEILKAVDISPESLRPESQELFLAIKQKTITSA</sequence>